<evidence type="ECO:0000313" key="2">
    <source>
        <dbReference type="Proteomes" id="UP000017247"/>
    </source>
</evidence>
<dbReference type="AlphaFoldDB" id="U6F9P1"/>
<dbReference type="HOGENOM" id="CLU_2734922_0_0_9"/>
<organism evidence="1 2">
    <name type="scientific">Lactobacillus helveticus CIRM-BIA 104</name>
    <dbReference type="NCBI Taxonomy" id="1226333"/>
    <lineage>
        <taxon>Bacteria</taxon>
        <taxon>Bacillati</taxon>
        <taxon>Bacillota</taxon>
        <taxon>Bacilli</taxon>
        <taxon>Lactobacillales</taxon>
        <taxon>Lactobacillaceae</taxon>
        <taxon>Lactobacillus</taxon>
    </lineage>
</organism>
<proteinExistence type="predicted"/>
<name>U6F9P1_LACHE</name>
<reference evidence="1" key="1">
    <citation type="submission" date="2013-09" db="EMBL/GenBank/DDBJ databases">
        <title>Draft Genome Sequence of five Lactobacillus helveticus strains CIRM-BIA 101T, 103, 104, 951 and 953 isolated from milk product.</title>
        <authorList>
            <person name="Valence F."/>
            <person name="Chuat V."/>
            <person name="Ma L."/>
            <person name="Creno S."/>
            <person name="Falentin H."/>
            <person name="Lortal S."/>
            <person name="Bizet C."/>
            <person name="Clermont D."/>
            <person name="Loux V."/>
            <person name="Bouchier C."/>
            <person name="Cousin S."/>
        </authorList>
    </citation>
    <scope>NUCLEOTIDE SEQUENCE [LARGE SCALE GENOMIC DNA]</scope>
    <source>
        <strain evidence="1">CIRM-BIA 104</strain>
    </source>
</reference>
<dbReference type="EMBL" id="CBUL010000122">
    <property type="protein sequence ID" value="CDI60672.1"/>
    <property type="molecule type" value="Genomic_DNA"/>
</dbReference>
<evidence type="ECO:0000313" key="1">
    <source>
        <dbReference type="EMBL" id="CDI60672.1"/>
    </source>
</evidence>
<gene>
    <name evidence="1" type="ORF">LHCIRMBIA104_00996</name>
</gene>
<sequence>MKKKFFNPELNQYDYYTEVWLPETVTVKDEKDILVINHYWKDKDGELWGDFDNPMENVYRSFVAYRQKKGF</sequence>
<dbReference type="Proteomes" id="UP000017247">
    <property type="component" value="Unassembled WGS sequence"/>
</dbReference>
<protein>
    <submittedName>
        <fullName evidence="1">Uncharacterized protein</fullName>
    </submittedName>
</protein>
<dbReference type="RefSeq" id="WP_023191802.1">
    <property type="nucleotide sequence ID" value="NZ_HG531081.1"/>
</dbReference>
<comment type="caution">
    <text evidence="1">The sequence shown here is derived from an EMBL/GenBank/DDBJ whole genome shotgun (WGS) entry which is preliminary data.</text>
</comment>
<accession>U6F9P1</accession>